<dbReference type="GO" id="GO:0051607">
    <property type="term" value="P:defense response to virus"/>
    <property type="evidence" value="ECO:0007669"/>
    <property type="project" value="UniProtKB-KW"/>
</dbReference>
<dbReference type="InterPro" id="IPR038557">
    <property type="entry name" value="RLR_C_sf"/>
</dbReference>
<keyword evidence="13" id="KW-0862">Zinc</keyword>
<dbReference type="PANTHER" id="PTHR14074">
    <property type="entry name" value="HELICASE WITH DEATH DOMAIN-RELATED"/>
    <property type="match status" value="1"/>
</dbReference>
<dbReference type="Gene3D" id="2.170.150.30">
    <property type="entry name" value="RIG-I-like receptor, C-terminal regulatory domain"/>
    <property type="match status" value="1"/>
</dbReference>
<dbReference type="AlphaFoldDB" id="A0ABD3VNY0"/>
<dbReference type="GO" id="GO:0003724">
    <property type="term" value="F:RNA helicase activity"/>
    <property type="evidence" value="ECO:0007669"/>
    <property type="project" value="UniProtKB-EC"/>
</dbReference>
<evidence type="ECO:0000256" key="19">
    <source>
        <dbReference type="ARBA" id="ARBA00049390"/>
    </source>
</evidence>
<evidence type="ECO:0000256" key="6">
    <source>
        <dbReference type="ARBA" id="ARBA00022553"/>
    </source>
</evidence>
<dbReference type="PROSITE" id="PS51789">
    <property type="entry name" value="RLR_CTR"/>
    <property type="match status" value="1"/>
</dbReference>
<keyword evidence="17" id="KW-0694">RNA-binding</keyword>
<keyword evidence="5" id="KW-1017">Isopeptide bond</keyword>
<keyword evidence="6" id="KW-0597">Phosphoprotein</keyword>
<dbReference type="EMBL" id="JBJQND010000010">
    <property type="protein sequence ID" value="KAL3863071.1"/>
    <property type="molecule type" value="Genomic_DNA"/>
</dbReference>
<comment type="caution">
    <text evidence="24">The sequence shown here is derived from an EMBL/GenBank/DDBJ whole genome shotgun (WGS) entry which is preliminary data.</text>
</comment>
<dbReference type="GO" id="GO:0005737">
    <property type="term" value="C:cytoplasm"/>
    <property type="evidence" value="ECO:0007669"/>
    <property type="project" value="UniProtKB-SubCell"/>
</dbReference>
<dbReference type="GO" id="GO:0045087">
    <property type="term" value="P:innate immune response"/>
    <property type="evidence" value="ECO:0007669"/>
    <property type="project" value="UniProtKB-KW"/>
</dbReference>
<evidence type="ECO:0000256" key="10">
    <source>
        <dbReference type="ARBA" id="ARBA00022741"/>
    </source>
</evidence>
<gene>
    <name evidence="24" type="ORF">ACJMK2_004848</name>
</gene>
<evidence type="ECO:0000256" key="12">
    <source>
        <dbReference type="ARBA" id="ARBA00022806"/>
    </source>
</evidence>
<dbReference type="PROSITE" id="PS51194">
    <property type="entry name" value="HELICASE_CTER"/>
    <property type="match status" value="1"/>
</dbReference>
<dbReference type="InterPro" id="IPR006935">
    <property type="entry name" value="Helicase/UvrB_N"/>
</dbReference>
<protein>
    <recommendedName>
        <fullName evidence="3">RNA helicase</fullName>
        <ecNumber evidence="3">3.6.4.13</ecNumber>
    </recommendedName>
</protein>
<dbReference type="GO" id="GO:0016787">
    <property type="term" value="F:hydrolase activity"/>
    <property type="evidence" value="ECO:0007669"/>
    <property type="project" value="UniProtKB-KW"/>
</dbReference>
<evidence type="ECO:0000256" key="2">
    <source>
        <dbReference type="ARBA" id="ARBA00006866"/>
    </source>
</evidence>
<feature type="region of interest" description="Disordered" evidence="20">
    <location>
        <begin position="233"/>
        <end position="261"/>
    </location>
</feature>
<evidence type="ECO:0000256" key="4">
    <source>
        <dbReference type="ARBA" id="ARBA00022490"/>
    </source>
</evidence>
<feature type="domain" description="RLR CTR" evidence="23">
    <location>
        <begin position="974"/>
        <end position="1099"/>
    </location>
</feature>
<evidence type="ECO:0000259" key="22">
    <source>
        <dbReference type="PROSITE" id="PS51194"/>
    </source>
</evidence>
<dbReference type="InterPro" id="IPR051363">
    <property type="entry name" value="RLR_Helicase"/>
</dbReference>
<dbReference type="InterPro" id="IPR027417">
    <property type="entry name" value="P-loop_NTPase"/>
</dbReference>
<evidence type="ECO:0000256" key="15">
    <source>
        <dbReference type="ARBA" id="ARBA00022843"/>
    </source>
</evidence>
<keyword evidence="11" id="KW-0378">Hydrolase</keyword>
<dbReference type="PROSITE" id="PS51192">
    <property type="entry name" value="HELICASE_ATP_BIND_1"/>
    <property type="match status" value="1"/>
</dbReference>
<feature type="region of interest" description="Disordered" evidence="20">
    <location>
        <begin position="372"/>
        <end position="397"/>
    </location>
</feature>
<dbReference type="InterPro" id="IPR014001">
    <property type="entry name" value="Helicase_ATP-bd"/>
</dbReference>
<keyword evidence="25" id="KW-1185">Reference proteome</keyword>
<dbReference type="Pfam" id="PF18119">
    <property type="entry name" value="RIG-I_C"/>
    <property type="match status" value="1"/>
</dbReference>
<evidence type="ECO:0000259" key="23">
    <source>
        <dbReference type="PROSITE" id="PS51789"/>
    </source>
</evidence>
<keyword evidence="14" id="KW-0067">ATP-binding</keyword>
<dbReference type="Gene3D" id="1.20.1320.30">
    <property type="match status" value="1"/>
</dbReference>
<keyword evidence="4" id="KW-0963">Cytoplasm</keyword>
<feature type="domain" description="Helicase C-terminal" evidence="22">
    <location>
        <begin position="787"/>
        <end position="959"/>
    </location>
</feature>
<evidence type="ECO:0000256" key="1">
    <source>
        <dbReference type="ARBA" id="ARBA00004496"/>
    </source>
</evidence>
<dbReference type="InterPro" id="IPR041204">
    <property type="entry name" value="RIG-I-like_C"/>
</dbReference>
<dbReference type="Pfam" id="PF04851">
    <property type="entry name" value="ResIII"/>
    <property type="match status" value="1"/>
</dbReference>
<sequence>MASGTSNKYGGAEETIQFFLGALFEIIVDRVDCQLLMNALPCDIISSVQEKKIRNIKQKDGPAAATKRILEIVKASKTPGKYQALVDALKKDYQILSKALTGHPLKDDSIQKNIIKVFSSDITERMSTIQLLPYLISSSVIVQLEKEMVEAELRNYGNIRAAELLLLHLPAHVENWYTEFLKALCDSGQQELAEFIDESFTQKYTTSSNMEVLKTDADAQLYLARKEDTDLSDDEIPKEVRIKEEKEEDETERKEMSPENTAYVYDSADGSLDDLCAPKPRSIKPELHGVGKDIHVAISRLKVNNPETSDLQARLDQIVLQHRHKLHKRGESEILHEEDPSDVSPDDSVLDDSLLDDDSLLAASSINETSCKHLDDSWSERQTPSVNRDSYLDSVASDEKEEVEIPLRKYQEELARPALQGKNVIIMAPTGSGKTRVAFKLIQDHFNQLRDKCAKVVLLVKDQALADQHGKTCQELLPKYRSQAINGDIKRDKGISLGDCIEKQDILVVTAQLLLNSLMEGEIKSITQFSLLIFDECHHCHDDHAYNKIMQLYRDIKLTPEADTSSLPQIIGLTASIGVGKANGILQAKEHIKRIMANMDAELISTVKDNLDELYQYVPKTSSDVVQASDAQAEDIIINVKSRENDAFFVSITSVMNTIEGMMRDAEVVKNTTSPPGYIKVLNAPSAKGSEAYIQWLSDMWNATVTVPDPKIRRFISPCYVHLKWYNNALIIYNDARVKDAADYLKKEINIWQEKDMDDNEQCLLMLYKACTSPKYVQEVPNPKLHKLKDLIVNSFRDKTTEESRCIVFVKTRHLAKALVDWMTEDSELNTLSPTVFVGTHAVRDKLGLTKVEQSDKLADFRSGKYKIMVATSVAEEGLDIEKCNLVLRYDHVTHEIAMVQSRGRARSMYSRYYVVAQEGKGTAQKEEINMMREELMQKAVSELKTDIQQDPQGFTKILRQIQDQEKLDREAKQKGNILAEGEYDLRCVTCDHFICKSYDIRQILNSHFVVIDPSFEQRIQIRRNRGFEDSQIKFIGKIFCGKCDEDFGQFCIYRLQKLPVIKIDKFVVVGQGGTPKKFKRWKQVPFKVPQLTIEDRKNLPDNQE</sequence>
<evidence type="ECO:0000256" key="7">
    <source>
        <dbReference type="ARBA" id="ARBA00022588"/>
    </source>
</evidence>
<dbReference type="Pfam" id="PF16739">
    <property type="entry name" value="CARD_2"/>
    <property type="match status" value="1"/>
</dbReference>
<dbReference type="InterPro" id="IPR011029">
    <property type="entry name" value="DEATH-like_dom_sf"/>
</dbReference>
<dbReference type="CDD" id="cd01671">
    <property type="entry name" value="CARD"/>
    <property type="match status" value="1"/>
</dbReference>
<keyword evidence="15" id="KW-0832">Ubl conjugation</keyword>
<keyword evidence="10" id="KW-0547">Nucleotide-binding</keyword>
<feature type="domain" description="Helicase ATP-binding" evidence="21">
    <location>
        <begin position="415"/>
        <end position="595"/>
    </location>
</feature>
<dbReference type="Gene3D" id="3.40.50.300">
    <property type="entry name" value="P-loop containing nucleotide triphosphate hydrolases"/>
    <property type="match status" value="2"/>
</dbReference>
<proteinExistence type="inferred from homology"/>
<evidence type="ECO:0000256" key="18">
    <source>
        <dbReference type="ARBA" id="ARBA00023118"/>
    </source>
</evidence>
<dbReference type="Pfam" id="PF11648">
    <property type="entry name" value="RIG-I_C-RD"/>
    <property type="match status" value="1"/>
</dbReference>
<comment type="subcellular location">
    <subcellularLocation>
        <location evidence="1">Cytoplasm</location>
    </subcellularLocation>
</comment>
<feature type="compositionally biased region" description="Basic and acidic residues" evidence="20">
    <location>
        <begin position="329"/>
        <end position="338"/>
    </location>
</feature>
<keyword evidence="18" id="KW-0051">Antiviral defense</keyword>
<organism evidence="24 25">
    <name type="scientific">Sinanodonta woodiana</name>
    <name type="common">Chinese pond mussel</name>
    <name type="synonym">Anodonta woodiana</name>
    <dbReference type="NCBI Taxonomy" id="1069815"/>
    <lineage>
        <taxon>Eukaryota</taxon>
        <taxon>Metazoa</taxon>
        <taxon>Spiralia</taxon>
        <taxon>Lophotrochozoa</taxon>
        <taxon>Mollusca</taxon>
        <taxon>Bivalvia</taxon>
        <taxon>Autobranchia</taxon>
        <taxon>Heteroconchia</taxon>
        <taxon>Palaeoheterodonta</taxon>
        <taxon>Unionida</taxon>
        <taxon>Unionoidea</taxon>
        <taxon>Unionidae</taxon>
        <taxon>Unioninae</taxon>
        <taxon>Sinanodonta</taxon>
    </lineage>
</organism>
<evidence type="ECO:0000313" key="25">
    <source>
        <dbReference type="Proteomes" id="UP001634394"/>
    </source>
</evidence>
<dbReference type="SMART" id="SM00487">
    <property type="entry name" value="DEXDc"/>
    <property type="match status" value="1"/>
</dbReference>
<evidence type="ECO:0000256" key="5">
    <source>
        <dbReference type="ARBA" id="ARBA00022499"/>
    </source>
</evidence>
<dbReference type="EC" id="3.6.4.13" evidence="3"/>
<feature type="compositionally biased region" description="Acidic residues" evidence="20">
    <location>
        <begin position="339"/>
        <end position="350"/>
    </location>
</feature>
<comment type="catalytic activity">
    <reaction evidence="19">
        <text>ATP + H2O = ADP + phosphate + H(+)</text>
        <dbReference type="Rhea" id="RHEA:13065"/>
        <dbReference type="ChEBI" id="CHEBI:15377"/>
        <dbReference type="ChEBI" id="CHEBI:15378"/>
        <dbReference type="ChEBI" id="CHEBI:30616"/>
        <dbReference type="ChEBI" id="CHEBI:43474"/>
        <dbReference type="ChEBI" id="CHEBI:456216"/>
        <dbReference type="EC" id="3.6.4.13"/>
    </reaction>
    <physiologicalReaction direction="left-to-right" evidence="19">
        <dbReference type="Rhea" id="RHEA:13066"/>
    </physiologicalReaction>
</comment>
<evidence type="ECO:0000256" key="13">
    <source>
        <dbReference type="ARBA" id="ARBA00022833"/>
    </source>
</evidence>
<dbReference type="Gene3D" id="1.10.533.10">
    <property type="entry name" value="Death Domain, Fas"/>
    <property type="match status" value="2"/>
</dbReference>
<keyword evidence="16" id="KW-0391">Immunity</keyword>
<evidence type="ECO:0000259" key="21">
    <source>
        <dbReference type="PROSITE" id="PS51192"/>
    </source>
</evidence>
<dbReference type="PANTHER" id="PTHR14074:SF16">
    <property type="entry name" value="ANTIVIRAL INNATE IMMUNE RESPONSE RECEPTOR RIG-I"/>
    <property type="match status" value="1"/>
</dbReference>
<evidence type="ECO:0000256" key="17">
    <source>
        <dbReference type="ARBA" id="ARBA00022884"/>
    </source>
</evidence>
<reference evidence="24 25" key="1">
    <citation type="submission" date="2024-11" db="EMBL/GenBank/DDBJ databases">
        <title>Chromosome-level genome assembly of the freshwater bivalve Anodonta woodiana.</title>
        <authorList>
            <person name="Chen X."/>
        </authorList>
    </citation>
    <scope>NUCLEOTIDE SEQUENCE [LARGE SCALE GENOMIC DNA]</scope>
    <source>
        <strain evidence="24">MN2024</strain>
        <tissue evidence="24">Gills</tissue>
    </source>
</reference>
<accession>A0ABD3VNY0</accession>
<dbReference type="SMART" id="SM00490">
    <property type="entry name" value="HELICc"/>
    <property type="match status" value="1"/>
</dbReference>
<dbReference type="InterPro" id="IPR001650">
    <property type="entry name" value="Helicase_C-like"/>
</dbReference>
<feature type="region of interest" description="Disordered" evidence="20">
    <location>
        <begin position="329"/>
        <end position="350"/>
    </location>
</feature>
<dbReference type="Proteomes" id="UP001634394">
    <property type="component" value="Unassembled WGS sequence"/>
</dbReference>
<evidence type="ECO:0000256" key="9">
    <source>
        <dbReference type="ARBA" id="ARBA00022737"/>
    </source>
</evidence>
<feature type="compositionally biased region" description="Basic and acidic residues" evidence="20">
    <location>
        <begin position="233"/>
        <end position="257"/>
    </location>
</feature>
<evidence type="ECO:0000256" key="14">
    <source>
        <dbReference type="ARBA" id="ARBA00022840"/>
    </source>
</evidence>
<dbReference type="InterPro" id="IPR021673">
    <property type="entry name" value="RLR_CTR"/>
</dbReference>
<dbReference type="GO" id="GO:0003723">
    <property type="term" value="F:RNA binding"/>
    <property type="evidence" value="ECO:0007669"/>
    <property type="project" value="UniProtKB-KW"/>
</dbReference>
<evidence type="ECO:0000256" key="3">
    <source>
        <dbReference type="ARBA" id="ARBA00012552"/>
    </source>
</evidence>
<evidence type="ECO:0000313" key="24">
    <source>
        <dbReference type="EMBL" id="KAL3863071.1"/>
    </source>
</evidence>
<comment type="similarity">
    <text evidence="2">Belongs to the helicase family. RLR subfamily.</text>
</comment>
<dbReference type="SUPFAM" id="SSF52540">
    <property type="entry name" value="P-loop containing nucleoside triphosphate hydrolases"/>
    <property type="match status" value="2"/>
</dbReference>
<keyword evidence="9" id="KW-0677">Repeat</keyword>
<dbReference type="InterPro" id="IPR031964">
    <property type="entry name" value="CARD_dom"/>
</dbReference>
<evidence type="ECO:0000256" key="20">
    <source>
        <dbReference type="SAM" id="MobiDB-lite"/>
    </source>
</evidence>
<keyword evidence="8" id="KW-0479">Metal-binding</keyword>
<evidence type="ECO:0000256" key="11">
    <source>
        <dbReference type="ARBA" id="ARBA00022801"/>
    </source>
</evidence>
<dbReference type="GO" id="GO:0046872">
    <property type="term" value="F:metal ion binding"/>
    <property type="evidence" value="ECO:0007669"/>
    <property type="project" value="UniProtKB-KW"/>
</dbReference>
<keyword evidence="12" id="KW-0347">Helicase</keyword>
<name>A0ABD3VNY0_SINWO</name>
<dbReference type="GO" id="GO:0005524">
    <property type="term" value="F:ATP binding"/>
    <property type="evidence" value="ECO:0007669"/>
    <property type="project" value="UniProtKB-KW"/>
</dbReference>
<evidence type="ECO:0000256" key="8">
    <source>
        <dbReference type="ARBA" id="ARBA00022723"/>
    </source>
</evidence>
<dbReference type="Pfam" id="PF00271">
    <property type="entry name" value="Helicase_C"/>
    <property type="match status" value="1"/>
</dbReference>
<keyword evidence="7" id="KW-0399">Innate immunity</keyword>
<evidence type="ECO:0000256" key="16">
    <source>
        <dbReference type="ARBA" id="ARBA00022859"/>
    </source>
</evidence>